<protein>
    <submittedName>
        <fullName evidence="2">HTH domain-containing protein</fullName>
    </submittedName>
</protein>
<organism evidence="2 3">
    <name type="scientific">Halorientalis persicus</name>
    <dbReference type="NCBI Taxonomy" id="1367881"/>
    <lineage>
        <taxon>Archaea</taxon>
        <taxon>Methanobacteriati</taxon>
        <taxon>Methanobacteriota</taxon>
        <taxon>Stenosarchaea group</taxon>
        <taxon>Halobacteria</taxon>
        <taxon>Halobacteriales</taxon>
        <taxon>Haloarculaceae</taxon>
        <taxon>Halorientalis</taxon>
    </lineage>
</organism>
<gene>
    <name evidence="2" type="ORF">SAMN05216388_101364</name>
</gene>
<name>A0A1H8Q4V8_9EURY</name>
<dbReference type="Gene3D" id="1.10.10.10">
    <property type="entry name" value="Winged helix-like DNA-binding domain superfamily/Winged helix DNA-binding domain"/>
    <property type="match status" value="1"/>
</dbReference>
<evidence type="ECO:0000313" key="2">
    <source>
        <dbReference type="EMBL" id="SEO49250.1"/>
    </source>
</evidence>
<dbReference type="OrthoDB" id="195563at2157"/>
<dbReference type="SUPFAM" id="SSF46785">
    <property type="entry name" value="Winged helix' DNA-binding domain"/>
    <property type="match status" value="1"/>
</dbReference>
<dbReference type="Proteomes" id="UP000198775">
    <property type="component" value="Unassembled WGS sequence"/>
</dbReference>
<dbReference type="InterPro" id="IPR036390">
    <property type="entry name" value="WH_DNA-bd_sf"/>
</dbReference>
<proteinExistence type="predicted"/>
<dbReference type="InterPro" id="IPR011991">
    <property type="entry name" value="ArsR-like_HTH"/>
</dbReference>
<feature type="region of interest" description="Disordered" evidence="1">
    <location>
        <begin position="1"/>
        <end position="26"/>
    </location>
</feature>
<sequence length="120" mass="13526">MPISTDRFENIDEEADEPTPGTNPHKILSFLEANPDQAFTQSEIAEETDVTRGSVGPTLVRLRKSGRVDHRGKYWRISDHTQSLDDAADHAGAVAASYEEEAFDYDEWQAHAVDPRQDRE</sequence>
<evidence type="ECO:0000313" key="3">
    <source>
        <dbReference type="Proteomes" id="UP000198775"/>
    </source>
</evidence>
<dbReference type="EMBL" id="FOCX01000013">
    <property type="protein sequence ID" value="SEO49250.1"/>
    <property type="molecule type" value="Genomic_DNA"/>
</dbReference>
<dbReference type="AlphaFoldDB" id="A0A1H8Q4V8"/>
<keyword evidence="3" id="KW-1185">Reference proteome</keyword>
<reference evidence="3" key="1">
    <citation type="submission" date="2016-10" db="EMBL/GenBank/DDBJ databases">
        <authorList>
            <person name="Varghese N."/>
            <person name="Submissions S."/>
        </authorList>
    </citation>
    <scope>NUCLEOTIDE SEQUENCE [LARGE SCALE GENOMIC DNA]</scope>
    <source>
        <strain evidence="3">IBRC-M 10043</strain>
    </source>
</reference>
<evidence type="ECO:0000256" key="1">
    <source>
        <dbReference type="SAM" id="MobiDB-lite"/>
    </source>
</evidence>
<feature type="compositionally biased region" description="Basic and acidic residues" evidence="1">
    <location>
        <begin position="1"/>
        <end position="10"/>
    </location>
</feature>
<dbReference type="CDD" id="cd00090">
    <property type="entry name" value="HTH_ARSR"/>
    <property type="match status" value="1"/>
</dbReference>
<accession>A0A1H8Q4V8</accession>
<dbReference type="RefSeq" id="WP_092661283.1">
    <property type="nucleotide sequence ID" value="NZ_FOCX01000013.1"/>
</dbReference>
<dbReference type="InterPro" id="IPR036388">
    <property type="entry name" value="WH-like_DNA-bd_sf"/>
</dbReference>